<dbReference type="PANTHER" id="PTHR30273">
    <property type="entry name" value="PERIPLASMIC SIGNAL SENSOR AND SIGMA FACTOR ACTIVATOR FECR-RELATED"/>
    <property type="match status" value="1"/>
</dbReference>
<dbReference type="Gene3D" id="3.55.50.30">
    <property type="match status" value="1"/>
</dbReference>
<feature type="domain" description="FecR N-terminal" evidence="2">
    <location>
        <begin position="5"/>
        <end position="36"/>
    </location>
</feature>
<dbReference type="GO" id="GO:0016989">
    <property type="term" value="F:sigma factor antagonist activity"/>
    <property type="evidence" value="ECO:0007669"/>
    <property type="project" value="TreeGrafter"/>
</dbReference>
<dbReference type="Pfam" id="PF04773">
    <property type="entry name" value="FecR"/>
    <property type="match status" value="1"/>
</dbReference>
<dbReference type="AlphaFoldDB" id="T0HS85"/>
<proteinExistence type="predicted"/>
<evidence type="ECO:0000259" key="1">
    <source>
        <dbReference type="Pfam" id="PF04773"/>
    </source>
</evidence>
<dbReference type="Gene3D" id="2.60.120.1440">
    <property type="match status" value="1"/>
</dbReference>
<evidence type="ECO:0000313" key="4">
    <source>
        <dbReference type="Proteomes" id="UP000015531"/>
    </source>
</evidence>
<dbReference type="eggNOG" id="COG3712">
    <property type="taxonomic scope" value="Bacteria"/>
</dbReference>
<dbReference type="PANTHER" id="PTHR30273:SF2">
    <property type="entry name" value="PROTEIN FECR"/>
    <property type="match status" value="1"/>
</dbReference>
<dbReference type="InterPro" id="IPR006860">
    <property type="entry name" value="FecR"/>
</dbReference>
<evidence type="ECO:0000313" key="3">
    <source>
        <dbReference type="EMBL" id="EQB14988.1"/>
    </source>
</evidence>
<evidence type="ECO:0000259" key="2">
    <source>
        <dbReference type="Pfam" id="PF16220"/>
    </source>
</evidence>
<accession>T0HS85</accession>
<protein>
    <recommendedName>
        <fullName evidence="5">FecR protein domain-containing protein</fullName>
    </recommendedName>
</protein>
<keyword evidence="4" id="KW-1185">Reference proteome</keyword>
<dbReference type="InterPro" id="IPR012373">
    <property type="entry name" value="Ferrdict_sens_TM"/>
</dbReference>
<name>T0HS85_9SPHN</name>
<organism evidence="3 4">
    <name type="scientific">Sphingobium lactosutens DS20</name>
    <dbReference type="NCBI Taxonomy" id="1331060"/>
    <lineage>
        <taxon>Bacteria</taxon>
        <taxon>Pseudomonadati</taxon>
        <taxon>Pseudomonadota</taxon>
        <taxon>Alphaproteobacteria</taxon>
        <taxon>Sphingomonadales</taxon>
        <taxon>Sphingomonadaceae</taxon>
        <taxon>Sphingobium</taxon>
    </lineage>
</organism>
<sequence>MTARDAGTMTDADEDELAEWLAADPRHASAFAQVESYWRAMSGRQVKSALRDRYGIAASRPKPRPRRSLRWMGPALAASLALIVIGAADDWPTRLRADAMTATGERRTIPLSDGSVVQLNTDSAIAIDYSGNRRVIRLLKGEAAFTVAPDRGRPFTVEAGGGSTTALGTRFIVRREGDETQVTVTEHRVRVAWPAPPEGSRVVPEGEATRYGPSGIEPAHGVDAIAIAAWTHGTLVFVDRPLGEVVAELNRYHPGYMRVLGSDLRARRVSGGFSTDDPVSAVDTLQRTLGIRSTRLTDRLIFLHG</sequence>
<dbReference type="InterPro" id="IPR032623">
    <property type="entry name" value="FecR_N"/>
</dbReference>
<reference evidence="3 4" key="1">
    <citation type="journal article" date="2013" name="Genome Announc.">
        <title>Draft Genome Sequence of Sphingobium lactosutens Strain DS20T, Isolated from a Hexachlorocyclohexane Dumpsite.</title>
        <authorList>
            <person name="Kumar R."/>
            <person name="Dwivedi V."/>
            <person name="Negi V."/>
            <person name="Khurana J.P."/>
            <person name="Lal R."/>
        </authorList>
    </citation>
    <scope>NUCLEOTIDE SEQUENCE [LARGE SCALE GENOMIC DNA]</scope>
    <source>
        <strain evidence="3 4">DS20</strain>
    </source>
</reference>
<dbReference type="Proteomes" id="UP000015531">
    <property type="component" value="Unassembled WGS sequence"/>
</dbReference>
<dbReference type="Pfam" id="PF16220">
    <property type="entry name" value="DUF4880"/>
    <property type="match status" value="1"/>
</dbReference>
<dbReference type="PATRIC" id="fig|1331060.3.peg.2381"/>
<evidence type="ECO:0008006" key="5">
    <source>
        <dbReference type="Google" id="ProtNLM"/>
    </source>
</evidence>
<feature type="domain" description="FecR protein" evidence="1">
    <location>
        <begin position="100"/>
        <end position="189"/>
    </location>
</feature>
<dbReference type="EMBL" id="ATDP01000089">
    <property type="protein sequence ID" value="EQB14988.1"/>
    <property type="molecule type" value="Genomic_DNA"/>
</dbReference>
<gene>
    <name evidence="3" type="ORF">RLDS_12520</name>
</gene>
<dbReference type="PIRSF" id="PIRSF018266">
    <property type="entry name" value="FecR"/>
    <property type="match status" value="1"/>
</dbReference>
<comment type="caution">
    <text evidence="3">The sequence shown here is derived from an EMBL/GenBank/DDBJ whole genome shotgun (WGS) entry which is preliminary data.</text>
</comment>